<accession>A0A0E9UGM8</accession>
<dbReference type="EMBL" id="GBXM01044177">
    <property type="protein sequence ID" value="JAH64400.1"/>
    <property type="molecule type" value="Transcribed_RNA"/>
</dbReference>
<reference evidence="1" key="2">
    <citation type="journal article" date="2015" name="Fish Shellfish Immunol.">
        <title>Early steps in the European eel (Anguilla anguilla)-Vibrio vulnificus interaction in the gills: Role of the RtxA13 toxin.</title>
        <authorList>
            <person name="Callol A."/>
            <person name="Pajuelo D."/>
            <person name="Ebbesson L."/>
            <person name="Teles M."/>
            <person name="MacKenzie S."/>
            <person name="Amaro C."/>
        </authorList>
    </citation>
    <scope>NUCLEOTIDE SEQUENCE</scope>
</reference>
<evidence type="ECO:0000313" key="1">
    <source>
        <dbReference type="EMBL" id="JAH64400.1"/>
    </source>
</evidence>
<organism evidence="1">
    <name type="scientific">Anguilla anguilla</name>
    <name type="common">European freshwater eel</name>
    <name type="synonym">Muraena anguilla</name>
    <dbReference type="NCBI Taxonomy" id="7936"/>
    <lineage>
        <taxon>Eukaryota</taxon>
        <taxon>Metazoa</taxon>
        <taxon>Chordata</taxon>
        <taxon>Craniata</taxon>
        <taxon>Vertebrata</taxon>
        <taxon>Euteleostomi</taxon>
        <taxon>Actinopterygii</taxon>
        <taxon>Neopterygii</taxon>
        <taxon>Teleostei</taxon>
        <taxon>Anguilliformes</taxon>
        <taxon>Anguillidae</taxon>
        <taxon>Anguilla</taxon>
    </lineage>
</organism>
<proteinExistence type="predicted"/>
<reference evidence="1" key="1">
    <citation type="submission" date="2014-11" db="EMBL/GenBank/DDBJ databases">
        <authorList>
            <person name="Amaro Gonzalez C."/>
        </authorList>
    </citation>
    <scope>NUCLEOTIDE SEQUENCE</scope>
</reference>
<name>A0A0E9UGM8_ANGAN</name>
<sequence length="15" mass="1948">MKQWIRATPRRRLHV</sequence>
<protein>
    <submittedName>
        <fullName evidence="1">Uncharacterized protein</fullName>
    </submittedName>
</protein>